<protein>
    <recommendedName>
        <fullName evidence="4">Secreted protein</fullName>
    </recommendedName>
</protein>
<organism evidence="2 3">
    <name type="scientific">Penicillium brevicompactum</name>
    <dbReference type="NCBI Taxonomy" id="5074"/>
    <lineage>
        <taxon>Eukaryota</taxon>
        <taxon>Fungi</taxon>
        <taxon>Dikarya</taxon>
        <taxon>Ascomycota</taxon>
        <taxon>Pezizomycotina</taxon>
        <taxon>Eurotiomycetes</taxon>
        <taxon>Eurotiomycetidae</taxon>
        <taxon>Eurotiales</taxon>
        <taxon>Aspergillaceae</taxon>
        <taxon>Penicillium</taxon>
    </lineage>
</organism>
<dbReference type="EMBL" id="JAPZBQ010000005">
    <property type="protein sequence ID" value="KAJ5329152.1"/>
    <property type="molecule type" value="Genomic_DNA"/>
</dbReference>
<comment type="caution">
    <text evidence="2">The sequence shown here is derived from an EMBL/GenBank/DDBJ whole genome shotgun (WGS) entry which is preliminary data.</text>
</comment>
<accession>A0A9W9QDF1</accession>
<reference evidence="2" key="2">
    <citation type="journal article" date="2023" name="IMA Fungus">
        <title>Comparative genomic study of the Penicillium genus elucidates a diverse pangenome and 15 lateral gene transfer events.</title>
        <authorList>
            <person name="Petersen C."/>
            <person name="Sorensen T."/>
            <person name="Nielsen M.R."/>
            <person name="Sondergaard T.E."/>
            <person name="Sorensen J.L."/>
            <person name="Fitzpatrick D.A."/>
            <person name="Frisvad J.C."/>
            <person name="Nielsen K.L."/>
        </authorList>
    </citation>
    <scope>NUCLEOTIDE SEQUENCE</scope>
    <source>
        <strain evidence="2">IBT 35673</strain>
    </source>
</reference>
<dbReference type="PANTHER" id="PTHR38123">
    <property type="entry name" value="CELL WALL SERINE-THREONINE-RICH GALACTOMANNOPROTEIN MP1 (AFU_ORTHOLOGUE AFUA_4G03240)"/>
    <property type="match status" value="1"/>
</dbReference>
<gene>
    <name evidence="2" type="ORF">N7452_009542</name>
</gene>
<dbReference type="PANTHER" id="PTHR38123:SF3">
    <property type="entry name" value="ANTIGENIC CELL WALL GALACTOMANNOPROTEIN"/>
    <property type="match status" value="1"/>
</dbReference>
<reference evidence="2" key="1">
    <citation type="submission" date="2022-12" db="EMBL/GenBank/DDBJ databases">
        <authorList>
            <person name="Petersen C."/>
        </authorList>
    </citation>
    <scope>NUCLEOTIDE SEQUENCE</scope>
    <source>
        <strain evidence="2">IBT 35673</strain>
    </source>
</reference>
<evidence type="ECO:0008006" key="4">
    <source>
        <dbReference type="Google" id="ProtNLM"/>
    </source>
</evidence>
<evidence type="ECO:0000313" key="2">
    <source>
        <dbReference type="EMBL" id="KAJ5329152.1"/>
    </source>
</evidence>
<keyword evidence="1" id="KW-0732">Signal</keyword>
<sequence length="178" mass="19474">MKFTAPAPLSLILTLLCACTDVVWAKDASTVISGMDNLRQSVDSAHSVFESYDGGWLKSLELGRAVWDVYSSTKSARGHWDSAPPFDSHDDVADILATYHAMRSSISDAMTLAGSKGSVYDKSGIRLMVMGMMQMFENERNEFQNSARAKIPESFHDDIAGPVANLKTEFQNAMKALA</sequence>
<feature type="chain" id="PRO_5040819820" description="Secreted protein" evidence="1">
    <location>
        <begin position="26"/>
        <end position="178"/>
    </location>
</feature>
<dbReference type="GO" id="GO:0005576">
    <property type="term" value="C:extracellular region"/>
    <property type="evidence" value="ECO:0007669"/>
    <property type="project" value="TreeGrafter"/>
</dbReference>
<name>A0A9W9QDF1_PENBR</name>
<dbReference type="Pfam" id="PF12296">
    <property type="entry name" value="HsbA"/>
    <property type="match status" value="1"/>
</dbReference>
<proteinExistence type="predicted"/>
<feature type="signal peptide" evidence="1">
    <location>
        <begin position="1"/>
        <end position="25"/>
    </location>
</feature>
<evidence type="ECO:0000256" key="1">
    <source>
        <dbReference type="SAM" id="SignalP"/>
    </source>
</evidence>
<evidence type="ECO:0000313" key="3">
    <source>
        <dbReference type="Proteomes" id="UP001147695"/>
    </source>
</evidence>
<dbReference type="Proteomes" id="UP001147695">
    <property type="component" value="Unassembled WGS sequence"/>
</dbReference>
<dbReference type="InterPro" id="IPR021054">
    <property type="entry name" value="Cell_wall_mannoprotein_1"/>
</dbReference>
<dbReference type="PROSITE" id="PS51257">
    <property type="entry name" value="PROKAR_LIPOPROTEIN"/>
    <property type="match status" value="1"/>
</dbReference>
<dbReference type="AlphaFoldDB" id="A0A9W9QDF1"/>